<dbReference type="InterPro" id="IPR006342">
    <property type="entry name" value="FkbM_mtfrase"/>
</dbReference>
<proteinExistence type="predicted"/>
<dbReference type="Proteomes" id="UP001220395">
    <property type="component" value="Chromosome"/>
</dbReference>
<evidence type="ECO:0000259" key="1">
    <source>
        <dbReference type="Pfam" id="PF05050"/>
    </source>
</evidence>
<evidence type="ECO:0000313" key="2">
    <source>
        <dbReference type="EMBL" id="WCT73763.1"/>
    </source>
</evidence>
<dbReference type="InterPro" id="IPR029063">
    <property type="entry name" value="SAM-dependent_MTases_sf"/>
</dbReference>
<dbReference type="PANTHER" id="PTHR36973:SF4">
    <property type="entry name" value="NODULATION PROTEIN"/>
    <property type="match status" value="1"/>
</dbReference>
<dbReference type="NCBIfam" id="TIGR01444">
    <property type="entry name" value="fkbM_fam"/>
    <property type="match status" value="1"/>
</dbReference>
<reference evidence="2 3" key="1">
    <citation type="submission" date="2023-02" db="EMBL/GenBank/DDBJ databases">
        <title>Genome sequence of Sphingomonas naphthae.</title>
        <authorList>
            <person name="Kim S."/>
            <person name="Heo J."/>
            <person name="Kwon S.-W."/>
        </authorList>
    </citation>
    <scope>NUCLEOTIDE SEQUENCE [LARGE SCALE GENOMIC DNA]</scope>
    <source>
        <strain evidence="2 3">KACC 18716</strain>
    </source>
</reference>
<dbReference type="GO" id="GO:0032259">
    <property type="term" value="P:methylation"/>
    <property type="evidence" value="ECO:0007669"/>
    <property type="project" value="UniProtKB-KW"/>
</dbReference>
<evidence type="ECO:0000313" key="3">
    <source>
        <dbReference type="Proteomes" id="UP001220395"/>
    </source>
</evidence>
<protein>
    <submittedName>
        <fullName evidence="2">FkbM family methyltransferase</fullName>
    </submittedName>
</protein>
<dbReference type="InterPro" id="IPR053188">
    <property type="entry name" value="FkbM_Methyltransferase"/>
</dbReference>
<keyword evidence="2" id="KW-0489">Methyltransferase</keyword>
<dbReference type="Pfam" id="PF05050">
    <property type="entry name" value="Methyltransf_21"/>
    <property type="match status" value="1"/>
</dbReference>
<dbReference type="EMBL" id="CP117411">
    <property type="protein sequence ID" value="WCT73763.1"/>
    <property type="molecule type" value="Genomic_DNA"/>
</dbReference>
<keyword evidence="3" id="KW-1185">Reference proteome</keyword>
<gene>
    <name evidence="2" type="ORF">PQ455_00590</name>
</gene>
<dbReference type="PANTHER" id="PTHR36973">
    <property type="entry name" value="SLL1456 PROTEIN-RELATED"/>
    <property type="match status" value="1"/>
</dbReference>
<name>A0ABY7TLB4_9SPHN</name>
<organism evidence="2 3">
    <name type="scientific">Sphingomonas naphthae</name>
    <dbReference type="NCBI Taxonomy" id="1813468"/>
    <lineage>
        <taxon>Bacteria</taxon>
        <taxon>Pseudomonadati</taxon>
        <taxon>Pseudomonadota</taxon>
        <taxon>Alphaproteobacteria</taxon>
        <taxon>Sphingomonadales</taxon>
        <taxon>Sphingomonadaceae</taxon>
        <taxon>Sphingomonas</taxon>
    </lineage>
</organism>
<dbReference type="GO" id="GO:0008168">
    <property type="term" value="F:methyltransferase activity"/>
    <property type="evidence" value="ECO:0007669"/>
    <property type="project" value="UniProtKB-KW"/>
</dbReference>
<dbReference type="RefSeq" id="WP_273688256.1">
    <property type="nucleotide sequence ID" value="NZ_CP117411.1"/>
</dbReference>
<accession>A0ABY7TLB4</accession>
<feature type="domain" description="Methyltransferase FkbM" evidence="1">
    <location>
        <begin position="44"/>
        <end position="212"/>
    </location>
</feature>
<dbReference type="Gene3D" id="3.40.50.150">
    <property type="entry name" value="Vaccinia Virus protein VP39"/>
    <property type="match status" value="1"/>
</dbReference>
<dbReference type="SUPFAM" id="SSF53335">
    <property type="entry name" value="S-adenosyl-L-methionine-dependent methyltransferases"/>
    <property type="match status" value="1"/>
</dbReference>
<keyword evidence="2" id="KW-0808">Transferase</keyword>
<sequence>MLMHKVKSIGRRFGVEMNRYSPVCDQYDTLVFLAGRHGAGTMLDVGANIGQFGARMIRAGWSGQILSFEPLADAHAALVAEASAHRRWQVAPPLAIGAEAGTVDINVAGNLLSSSILPMLARHSDAAPESAYVRTETVKVLPLAEAIADRPESERYFLKIDVQGFEAEVLRGAAPVLPRCPLLHIEMSLTPLYEGGSLLCGLVGDLAALGYRCIGLHPGFHDPDSREMLQADGIFLRDDA</sequence>